<evidence type="ECO:0000256" key="1">
    <source>
        <dbReference type="SAM" id="Phobius"/>
    </source>
</evidence>
<keyword evidence="1" id="KW-0812">Transmembrane</keyword>
<dbReference type="InterPro" id="IPR029063">
    <property type="entry name" value="SAM-dependent_MTases_sf"/>
</dbReference>
<comment type="caution">
    <text evidence="2">The sequence shown here is derived from an EMBL/GenBank/DDBJ whole genome shotgun (WGS) entry which is preliminary data.</text>
</comment>
<dbReference type="Proteomes" id="UP000626109">
    <property type="component" value="Unassembled WGS sequence"/>
</dbReference>
<organism evidence="2 3">
    <name type="scientific">Polarella glacialis</name>
    <name type="common">Dinoflagellate</name>
    <dbReference type="NCBI Taxonomy" id="89957"/>
    <lineage>
        <taxon>Eukaryota</taxon>
        <taxon>Sar</taxon>
        <taxon>Alveolata</taxon>
        <taxon>Dinophyceae</taxon>
        <taxon>Suessiales</taxon>
        <taxon>Suessiaceae</taxon>
        <taxon>Polarella</taxon>
    </lineage>
</organism>
<dbReference type="SUPFAM" id="SSF52540">
    <property type="entry name" value="P-loop containing nucleoside triphosphate hydrolases"/>
    <property type="match status" value="1"/>
</dbReference>
<dbReference type="Gene3D" id="3.40.50.300">
    <property type="entry name" value="P-loop containing nucleotide triphosphate hydrolases"/>
    <property type="match status" value="1"/>
</dbReference>
<accession>A0A813JPL1</accession>
<evidence type="ECO:0000313" key="2">
    <source>
        <dbReference type="EMBL" id="CAE8681706.1"/>
    </source>
</evidence>
<dbReference type="Gene3D" id="3.40.50.150">
    <property type="entry name" value="Vaccinia Virus protein VP39"/>
    <property type="match status" value="1"/>
</dbReference>
<dbReference type="Pfam" id="PF10294">
    <property type="entry name" value="Methyltransf_16"/>
    <property type="match status" value="1"/>
</dbReference>
<dbReference type="EMBL" id="CAJNNW010025984">
    <property type="protein sequence ID" value="CAE8681706.1"/>
    <property type="molecule type" value="Genomic_DNA"/>
</dbReference>
<gene>
    <name evidence="2" type="ORF">PGLA2088_LOCUS22571</name>
</gene>
<dbReference type="PANTHER" id="PTHR14614">
    <property type="entry name" value="HEPATOCELLULAR CARCINOMA-ASSOCIATED ANTIGEN"/>
    <property type="match status" value="1"/>
</dbReference>
<sequence>MQQVQQAPNDSFAGLSDFALPLMLVAVAGFLVRSLFTKAKVSVQSDAGATFEDVPDTVPGNSEAKQELALLVDFLKNPTPFLELGTTVPRRLLLYGPGDKLQMAKAIAGESRVPFLEVISNDSPVHEIFADAQEKAKAPCVLFIALDRRREDEDVGGQLQTAEDADETSELLMSQERLNEVLQAMDDFQGSGLIFVVASGRQDVVEKVSRSVDLGVKVGHEEQILVARRLLKANRLEKAVEALHFACRGVTGRSYNRNVSVEMLKSVATDEMKTELMNAQDLLKQHWEKYHDLCIDLPWNGIADRSLRVRQSVACDSCSWCGEDGPGGVVWAAGLALATYVSQNGPPGSSSSESGTSAPWKGVKVLELGSGTGVVGIAAATAGADVLMTDRSRLVPLAETNITLNQDQIKIGSAVCAAFEWAEVEKPPREVSKQTWDVVLGADLVYTSADVPLFTDTLAFLVGPMGAASGATVIYAHCSRSEALDLDLQAALKVHGFTWRELPNNALPPQAAGEASPWSPSIAGDSVIFWELQGSSEGAWGHGQEQGHRLQ</sequence>
<keyword evidence="1" id="KW-0472">Membrane</keyword>
<evidence type="ECO:0008006" key="4">
    <source>
        <dbReference type="Google" id="ProtNLM"/>
    </source>
</evidence>
<dbReference type="InterPro" id="IPR027417">
    <property type="entry name" value="P-loop_NTPase"/>
</dbReference>
<reference evidence="2" key="1">
    <citation type="submission" date="2021-02" db="EMBL/GenBank/DDBJ databases">
        <authorList>
            <person name="Dougan E. K."/>
            <person name="Rhodes N."/>
            <person name="Thang M."/>
            <person name="Chan C."/>
        </authorList>
    </citation>
    <scope>NUCLEOTIDE SEQUENCE</scope>
</reference>
<dbReference type="SUPFAM" id="SSF53335">
    <property type="entry name" value="S-adenosyl-L-methionine-dependent methyltransferases"/>
    <property type="match status" value="1"/>
</dbReference>
<name>A0A813JPL1_POLGL</name>
<dbReference type="PANTHER" id="PTHR14614:SF132">
    <property type="entry name" value="PROTEIN-LYSINE METHYLTRANSFERASE C42C1.13"/>
    <property type="match status" value="1"/>
</dbReference>
<dbReference type="AlphaFoldDB" id="A0A813JPL1"/>
<protein>
    <recommendedName>
        <fullName evidence="4">Calmodulin-lysine N-methyltransferase</fullName>
    </recommendedName>
</protein>
<proteinExistence type="predicted"/>
<dbReference type="InterPro" id="IPR019410">
    <property type="entry name" value="Methyltransf_16"/>
</dbReference>
<feature type="transmembrane region" description="Helical" evidence="1">
    <location>
        <begin position="18"/>
        <end position="36"/>
    </location>
</feature>
<keyword evidence="1" id="KW-1133">Transmembrane helix</keyword>
<evidence type="ECO:0000313" key="3">
    <source>
        <dbReference type="Proteomes" id="UP000626109"/>
    </source>
</evidence>